<gene>
    <name evidence="2" type="ORF">CWS31_017070</name>
</gene>
<keyword evidence="1" id="KW-1133">Transmembrane helix</keyword>
<accession>A0ABY3MSK4</accession>
<dbReference type="RefSeq" id="WP_101345773.1">
    <property type="nucleotide sequence ID" value="NZ_PJAI02000047.1"/>
</dbReference>
<keyword evidence="1" id="KW-0812">Transmembrane</keyword>
<comment type="caution">
    <text evidence="2">The sequence shown here is derived from an EMBL/GenBank/DDBJ whole genome shotgun (WGS) entry which is preliminary data.</text>
</comment>
<feature type="transmembrane region" description="Helical" evidence="1">
    <location>
        <begin position="99"/>
        <end position="119"/>
    </location>
</feature>
<evidence type="ECO:0000313" key="2">
    <source>
        <dbReference type="EMBL" id="TYK64173.1"/>
    </source>
</evidence>
<protein>
    <submittedName>
        <fullName evidence="2">Uncharacterized protein</fullName>
    </submittedName>
</protein>
<reference evidence="2 3" key="1">
    <citation type="submission" date="2019-08" db="EMBL/GenBank/DDBJ databases">
        <title>Microbe sample from Colwellia echini.</title>
        <authorList>
            <person name="Christiansen L."/>
            <person name="Pathiraja D."/>
            <person name="Schultz-Johansen M."/>
            <person name="Choi I.-G."/>
            <person name="Stougaard P."/>
        </authorList>
    </citation>
    <scope>NUCLEOTIDE SEQUENCE [LARGE SCALE GENOMIC DNA]</scope>
    <source>
        <strain evidence="2 3">A3</strain>
    </source>
</reference>
<organism evidence="2 3">
    <name type="scientific">Colwellia echini</name>
    <dbReference type="NCBI Taxonomy" id="1982103"/>
    <lineage>
        <taxon>Bacteria</taxon>
        <taxon>Pseudomonadati</taxon>
        <taxon>Pseudomonadota</taxon>
        <taxon>Gammaproteobacteria</taxon>
        <taxon>Alteromonadales</taxon>
        <taxon>Colwelliaceae</taxon>
        <taxon>Colwellia</taxon>
    </lineage>
</organism>
<feature type="transmembrane region" description="Helical" evidence="1">
    <location>
        <begin position="6"/>
        <end position="24"/>
    </location>
</feature>
<evidence type="ECO:0000256" key="1">
    <source>
        <dbReference type="SAM" id="Phobius"/>
    </source>
</evidence>
<evidence type="ECO:0000313" key="3">
    <source>
        <dbReference type="Proteomes" id="UP000815846"/>
    </source>
</evidence>
<dbReference type="Proteomes" id="UP000815846">
    <property type="component" value="Unassembled WGS sequence"/>
</dbReference>
<feature type="transmembrane region" description="Helical" evidence="1">
    <location>
        <begin position="70"/>
        <end position="87"/>
    </location>
</feature>
<keyword evidence="1" id="KW-0472">Membrane</keyword>
<name>A0ABY3MSK4_9GAMM</name>
<dbReference type="EMBL" id="PJAI02000047">
    <property type="protein sequence ID" value="TYK64173.1"/>
    <property type="molecule type" value="Genomic_DNA"/>
</dbReference>
<proteinExistence type="predicted"/>
<feature type="transmembrane region" description="Helical" evidence="1">
    <location>
        <begin position="45"/>
        <end position="64"/>
    </location>
</feature>
<sequence>MDSVESYLIALISTGICGFFAGGAKKHLELQRNNEIDSTNSPVTTLYVLFCGLVAFVYGVLWALAVNHNLLVMIPFLMIWFGFGLIGDKVYGPPEKWKLSLYGLIWIPVTYHLGVSYIVQKFPVNF</sequence>
<keyword evidence="3" id="KW-1185">Reference proteome</keyword>